<feature type="domain" description="FAS1" evidence="2">
    <location>
        <begin position="40"/>
        <end position="167"/>
    </location>
</feature>
<feature type="signal peptide" evidence="1">
    <location>
        <begin position="1"/>
        <end position="17"/>
    </location>
</feature>
<dbReference type="Gene3D" id="2.30.180.10">
    <property type="entry name" value="FAS1 domain"/>
    <property type="match status" value="2"/>
</dbReference>
<reference evidence="3 4" key="1">
    <citation type="submission" date="2019-02" db="EMBL/GenBank/DDBJ databases">
        <authorList>
            <person name="Goldberg S.R."/>
            <person name="Haltli B.A."/>
            <person name="Correa H."/>
            <person name="Russell K.G."/>
        </authorList>
    </citation>
    <scope>NUCLEOTIDE SEQUENCE [LARGE SCALE GENOMIC DNA]</scope>
    <source>
        <strain evidence="3 4">JCM 16186</strain>
    </source>
</reference>
<evidence type="ECO:0000259" key="2">
    <source>
        <dbReference type="PROSITE" id="PS50213"/>
    </source>
</evidence>
<dbReference type="Pfam" id="PF02469">
    <property type="entry name" value="Fasciclin"/>
    <property type="match status" value="2"/>
</dbReference>
<gene>
    <name evidence="3" type="ORF">E1163_20465</name>
</gene>
<dbReference type="InterPro" id="IPR050904">
    <property type="entry name" value="Adhesion/Biosynth-related"/>
</dbReference>
<dbReference type="PANTHER" id="PTHR10900:SF77">
    <property type="entry name" value="FI19380P1"/>
    <property type="match status" value="1"/>
</dbReference>
<organism evidence="3 4">
    <name type="scientific">Fulvivirga kasyanovii</name>
    <dbReference type="NCBI Taxonomy" id="396812"/>
    <lineage>
        <taxon>Bacteria</taxon>
        <taxon>Pseudomonadati</taxon>
        <taxon>Bacteroidota</taxon>
        <taxon>Cytophagia</taxon>
        <taxon>Cytophagales</taxon>
        <taxon>Fulvivirgaceae</taxon>
        <taxon>Fulvivirga</taxon>
    </lineage>
</organism>
<dbReference type="Proteomes" id="UP000798808">
    <property type="component" value="Unassembled WGS sequence"/>
</dbReference>
<dbReference type="SUPFAM" id="SSF82153">
    <property type="entry name" value="FAS1 domain"/>
    <property type="match status" value="2"/>
</dbReference>
<dbReference type="PROSITE" id="PS51257">
    <property type="entry name" value="PROKAR_LIPOPROTEIN"/>
    <property type="match status" value="1"/>
</dbReference>
<accession>A0ABW9RUG0</accession>
<dbReference type="RefSeq" id="WP_155174340.1">
    <property type="nucleotide sequence ID" value="NZ_BAAAFL010000027.1"/>
</dbReference>
<dbReference type="SMART" id="SM00554">
    <property type="entry name" value="FAS1"/>
    <property type="match status" value="2"/>
</dbReference>
<comment type="caution">
    <text evidence="3">The sequence shown here is derived from an EMBL/GenBank/DDBJ whole genome shotgun (WGS) entry which is preliminary data.</text>
</comment>
<dbReference type="PANTHER" id="PTHR10900">
    <property type="entry name" value="PERIOSTIN-RELATED"/>
    <property type="match status" value="1"/>
</dbReference>
<feature type="chain" id="PRO_5047071610" evidence="1">
    <location>
        <begin position="18"/>
        <end position="314"/>
    </location>
</feature>
<evidence type="ECO:0000256" key="1">
    <source>
        <dbReference type="SAM" id="SignalP"/>
    </source>
</evidence>
<dbReference type="PROSITE" id="PS50213">
    <property type="entry name" value="FAS1"/>
    <property type="match status" value="2"/>
</dbReference>
<evidence type="ECO:0000313" key="4">
    <source>
        <dbReference type="Proteomes" id="UP000798808"/>
    </source>
</evidence>
<sequence length="314" mass="34860">MKIFMFKIRNMFLPLLAALLLVGFTSCDDDDDTPIIDDEVGTIADEVEEDLDFTILADALEKSGLESELDGDNNYTLLAPPDEAFIDAGITNLDRFTAEELAAILRYHLIADEVYFNEFNEGTLETQNGNIYFGIASNRFFINGDAQFLQINFQATNGVVHTIDEVLMPPERDIAGIVTNESDLSTLEEAVNKAGLADELADAGPYTLFAPTDQAFEQYFNTMEISGLEELSSAQLTDILKYHIVSSRMFSPDLEAGAQETLQGNTFRIIFDYNTIVRDNNDMTDDAVVSQFNLIATNGVVNKINRVLVPDNNQ</sequence>
<evidence type="ECO:0000313" key="3">
    <source>
        <dbReference type="EMBL" id="MTI27341.1"/>
    </source>
</evidence>
<name>A0ABW9RUG0_9BACT</name>
<feature type="domain" description="FAS1" evidence="2">
    <location>
        <begin position="171"/>
        <end position="308"/>
    </location>
</feature>
<dbReference type="InterPro" id="IPR000782">
    <property type="entry name" value="FAS1_domain"/>
</dbReference>
<keyword evidence="4" id="KW-1185">Reference proteome</keyword>
<protein>
    <submittedName>
        <fullName evidence="3">Fasciclin domain-containing protein</fullName>
    </submittedName>
</protein>
<keyword evidence="1" id="KW-0732">Signal</keyword>
<proteinExistence type="predicted"/>
<dbReference type="InterPro" id="IPR036378">
    <property type="entry name" value="FAS1_dom_sf"/>
</dbReference>
<dbReference type="EMBL" id="SMLW01000623">
    <property type="protein sequence ID" value="MTI27341.1"/>
    <property type="molecule type" value="Genomic_DNA"/>
</dbReference>